<protein>
    <submittedName>
        <fullName evidence="2">Transposase</fullName>
    </submittedName>
</protein>
<dbReference type="Pfam" id="PF01609">
    <property type="entry name" value="DDE_Tnp_1"/>
    <property type="match status" value="1"/>
</dbReference>
<gene>
    <name evidence="2" type="ORF">FHY56_15955</name>
</gene>
<sequence>MVPKQDLATPVREDRSRPVAITLTPGNIADISIAIPLLGTVAPPRRMLADKAYDADSLRNWLTARNIKAAIPSTAARRTPYPLDQRIYRR</sequence>
<dbReference type="OrthoDB" id="9798237at2"/>
<dbReference type="GO" id="GO:0004803">
    <property type="term" value="F:transposase activity"/>
    <property type="evidence" value="ECO:0007669"/>
    <property type="project" value="InterPro"/>
</dbReference>
<feature type="domain" description="Transposase IS4-like" evidence="1">
    <location>
        <begin position="17"/>
        <end position="73"/>
    </location>
</feature>
<dbReference type="GO" id="GO:0006313">
    <property type="term" value="P:DNA transposition"/>
    <property type="evidence" value="ECO:0007669"/>
    <property type="project" value="InterPro"/>
</dbReference>
<evidence type="ECO:0000313" key="3">
    <source>
        <dbReference type="Proteomes" id="UP000315388"/>
    </source>
</evidence>
<keyword evidence="3" id="KW-1185">Reference proteome</keyword>
<reference evidence="2 3" key="1">
    <citation type="journal article" date="2003" name="Int. J. Syst. Evol. Microbiol.">
        <title>Towards a standardized format for the description of a novel species (of an established genus): Ochrobactrum gallinifaecis sp. nov.</title>
        <authorList>
            <person name="Kampfer P."/>
            <person name="Buczolits S."/>
            <person name="Albrecht A."/>
            <person name="Busse H.J."/>
            <person name="Stackebrandt E."/>
        </authorList>
    </citation>
    <scope>NUCLEOTIDE SEQUENCE [LARGE SCALE GENOMIC DNA]</scope>
    <source>
        <strain evidence="2 3">ISO 196</strain>
    </source>
</reference>
<dbReference type="Proteomes" id="UP000315388">
    <property type="component" value="Unassembled WGS sequence"/>
</dbReference>
<evidence type="ECO:0000259" key="1">
    <source>
        <dbReference type="Pfam" id="PF01609"/>
    </source>
</evidence>
<dbReference type="EMBL" id="VEWJ01000015">
    <property type="protein sequence ID" value="TPF74186.1"/>
    <property type="molecule type" value="Genomic_DNA"/>
</dbReference>
<dbReference type="InterPro" id="IPR002559">
    <property type="entry name" value="Transposase_11"/>
</dbReference>
<proteinExistence type="predicted"/>
<name>A0A502BLJ1_9HYPH</name>
<dbReference type="AlphaFoldDB" id="A0A502BLJ1"/>
<dbReference type="GO" id="GO:0003677">
    <property type="term" value="F:DNA binding"/>
    <property type="evidence" value="ECO:0007669"/>
    <property type="project" value="InterPro"/>
</dbReference>
<accession>A0A502BLJ1</accession>
<evidence type="ECO:0000313" key="2">
    <source>
        <dbReference type="EMBL" id="TPF74186.1"/>
    </source>
</evidence>
<organism evidence="2 3">
    <name type="scientific">Brucella gallinifaecis</name>
    <dbReference type="NCBI Taxonomy" id="215590"/>
    <lineage>
        <taxon>Bacteria</taxon>
        <taxon>Pseudomonadati</taxon>
        <taxon>Pseudomonadota</taxon>
        <taxon>Alphaproteobacteria</taxon>
        <taxon>Hyphomicrobiales</taxon>
        <taxon>Brucellaceae</taxon>
        <taxon>Brucella/Ochrobactrum group</taxon>
        <taxon>Brucella</taxon>
    </lineage>
</organism>
<comment type="caution">
    <text evidence="2">The sequence shown here is derived from an EMBL/GenBank/DDBJ whole genome shotgun (WGS) entry which is preliminary data.</text>
</comment>